<gene>
    <name evidence="1" type="ORF">HEK616_35890</name>
</gene>
<keyword evidence="2" id="KW-1185">Reference proteome</keyword>
<reference evidence="1" key="1">
    <citation type="submission" date="2022-06" db="EMBL/GenBank/DDBJ databases">
        <title>Complete genome sequence of Streptomyces nigrescens HEK616.</title>
        <authorList>
            <person name="Asamizu S."/>
            <person name="Onaka H."/>
        </authorList>
    </citation>
    <scope>NUCLEOTIDE SEQUENCE</scope>
    <source>
        <strain evidence="1">HEK616</strain>
    </source>
</reference>
<dbReference type="Gene3D" id="1.10.630.10">
    <property type="entry name" value="Cytochrome P450"/>
    <property type="match status" value="1"/>
</dbReference>
<evidence type="ECO:0008006" key="3">
    <source>
        <dbReference type="Google" id="ProtNLM"/>
    </source>
</evidence>
<protein>
    <recommendedName>
        <fullName evidence="3">Cytochrome P450</fullName>
    </recommendedName>
</protein>
<organism evidence="1 2">
    <name type="scientific">Streptomyces nigrescens</name>
    <dbReference type="NCBI Taxonomy" id="1920"/>
    <lineage>
        <taxon>Bacteria</taxon>
        <taxon>Bacillati</taxon>
        <taxon>Actinomycetota</taxon>
        <taxon>Actinomycetes</taxon>
        <taxon>Kitasatosporales</taxon>
        <taxon>Streptomycetaceae</taxon>
        <taxon>Streptomyces</taxon>
    </lineage>
</organism>
<evidence type="ECO:0000313" key="1">
    <source>
        <dbReference type="EMBL" id="BDM70102.1"/>
    </source>
</evidence>
<proteinExistence type="predicted"/>
<dbReference type="SUPFAM" id="SSF48264">
    <property type="entry name" value="Cytochrome P450"/>
    <property type="match status" value="1"/>
</dbReference>
<dbReference type="Proteomes" id="UP001059597">
    <property type="component" value="Chromosome"/>
</dbReference>
<sequence length="53" mass="5570">MVPDRRDDTHLGCGGGLHYCLGTALARAEAPIVRTALARGLESPRLTADPRAA</sequence>
<evidence type="ECO:0000313" key="2">
    <source>
        <dbReference type="Proteomes" id="UP001059597"/>
    </source>
</evidence>
<accession>A0ABN6QV94</accession>
<dbReference type="EMBL" id="AP026073">
    <property type="protein sequence ID" value="BDM70102.1"/>
    <property type="molecule type" value="Genomic_DNA"/>
</dbReference>
<dbReference type="InterPro" id="IPR036396">
    <property type="entry name" value="Cyt_P450_sf"/>
</dbReference>
<name>A0ABN6QV94_STRNI</name>